<proteinExistence type="predicted"/>
<reference evidence="1 2" key="1">
    <citation type="journal article" date="2014" name="Genome Biol. Evol.">
        <title>The genome of the myxosporean Thelohanellus kitauei shows adaptations to nutrient acquisition within its fish host.</title>
        <authorList>
            <person name="Yang Y."/>
            <person name="Xiong J."/>
            <person name="Zhou Z."/>
            <person name="Huo F."/>
            <person name="Miao W."/>
            <person name="Ran C."/>
            <person name="Liu Y."/>
            <person name="Zhang J."/>
            <person name="Feng J."/>
            <person name="Wang M."/>
            <person name="Wang M."/>
            <person name="Wang L."/>
            <person name="Yao B."/>
        </authorList>
    </citation>
    <scope>NUCLEOTIDE SEQUENCE [LARGE SCALE GENOMIC DNA]</scope>
    <source>
        <strain evidence="1">Wuqing</strain>
    </source>
</reference>
<organism evidence="1 2">
    <name type="scientific">Thelohanellus kitauei</name>
    <name type="common">Myxosporean</name>
    <dbReference type="NCBI Taxonomy" id="669202"/>
    <lineage>
        <taxon>Eukaryota</taxon>
        <taxon>Metazoa</taxon>
        <taxon>Cnidaria</taxon>
        <taxon>Myxozoa</taxon>
        <taxon>Myxosporea</taxon>
        <taxon>Bivalvulida</taxon>
        <taxon>Platysporina</taxon>
        <taxon>Myxobolidae</taxon>
        <taxon>Thelohanellus</taxon>
    </lineage>
</organism>
<dbReference type="Proteomes" id="UP000031668">
    <property type="component" value="Unassembled WGS sequence"/>
</dbReference>
<name>A0A0C2JQ17_THEKT</name>
<dbReference type="EMBL" id="JWZT01001753">
    <property type="protein sequence ID" value="KII71473.1"/>
    <property type="molecule type" value="Genomic_DNA"/>
</dbReference>
<gene>
    <name evidence="1" type="ORF">RF11_07484</name>
</gene>
<evidence type="ECO:0000313" key="2">
    <source>
        <dbReference type="Proteomes" id="UP000031668"/>
    </source>
</evidence>
<evidence type="ECO:0000313" key="1">
    <source>
        <dbReference type="EMBL" id="KII71473.1"/>
    </source>
</evidence>
<keyword evidence="2" id="KW-1185">Reference proteome</keyword>
<sequence length="127" mass="14417">MRNMTSDYARIESYLFFVSGMISKAHFSVDFLEFVALILSIPPNGQSLLIKTCCRFLKDLVDRSNSQKLLYGLLPLDINSIYKWLARVSGPASHLIEYKRDSSGDELSGILTDIDVRVYLNSISIIY</sequence>
<protein>
    <submittedName>
        <fullName evidence="1">Uncharacterized protein</fullName>
    </submittedName>
</protein>
<accession>A0A0C2JQ17</accession>
<dbReference type="AlphaFoldDB" id="A0A0C2JQ17"/>
<comment type="caution">
    <text evidence="1">The sequence shown here is derived from an EMBL/GenBank/DDBJ whole genome shotgun (WGS) entry which is preliminary data.</text>
</comment>